<name>A0AAN9A5U2_HALRR</name>
<keyword evidence="2" id="KW-1185">Reference proteome</keyword>
<gene>
    <name evidence="1" type="ORF">SK128_002073</name>
</gene>
<dbReference type="Proteomes" id="UP001381693">
    <property type="component" value="Unassembled WGS sequence"/>
</dbReference>
<accession>A0AAN9A5U2</accession>
<proteinExistence type="predicted"/>
<organism evidence="1 2">
    <name type="scientific">Halocaridina rubra</name>
    <name type="common">Hawaiian red shrimp</name>
    <dbReference type="NCBI Taxonomy" id="373956"/>
    <lineage>
        <taxon>Eukaryota</taxon>
        <taxon>Metazoa</taxon>
        <taxon>Ecdysozoa</taxon>
        <taxon>Arthropoda</taxon>
        <taxon>Crustacea</taxon>
        <taxon>Multicrustacea</taxon>
        <taxon>Malacostraca</taxon>
        <taxon>Eumalacostraca</taxon>
        <taxon>Eucarida</taxon>
        <taxon>Decapoda</taxon>
        <taxon>Pleocyemata</taxon>
        <taxon>Caridea</taxon>
        <taxon>Atyoidea</taxon>
        <taxon>Atyidae</taxon>
        <taxon>Halocaridina</taxon>
    </lineage>
</organism>
<evidence type="ECO:0000313" key="1">
    <source>
        <dbReference type="EMBL" id="KAK7075309.1"/>
    </source>
</evidence>
<dbReference type="AlphaFoldDB" id="A0AAN9A5U2"/>
<sequence>MVNMLLLLETISVKLKLITDLDVESRSSISATARKWSKWPNHVVESTELQKSKR</sequence>
<dbReference type="EMBL" id="JAXCGZ010011325">
    <property type="protein sequence ID" value="KAK7075309.1"/>
    <property type="molecule type" value="Genomic_DNA"/>
</dbReference>
<protein>
    <submittedName>
        <fullName evidence="1">Uncharacterized protein</fullName>
    </submittedName>
</protein>
<reference evidence="1 2" key="1">
    <citation type="submission" date="2023-11" db="EMBL/GenBank/DDBJ databases">
        <title>Halocaridina rubra genome assembly.</title>
        <authorList>
            <person name="Smith C."/>
        </authorList>
    </citation>
    <scope>NUCLEOTIDE SEQUENCE [LARGE SCALE GENOMIC DNA]</scope>
    <source>
        <strain evidence="1">EP-1</strain>
        <tissue evidence="1">Whole</tissue>
    </source>
</reference>
<comment type="caution">
    <text evidence="1">The sequence shown here is derived from an EMBL/GenBank/DDBJ whole genome shotgun (WGS) entry which is preliminary data.</text>
</comment>
<evidence type="ECO:0000313" key="2">
    <source>
        <dbReference type="Proteomes" id="UP001381693"/>
    </source>
</evidence>